<keyword evidence="1" id="KW-0479">Metal-binding</keyword>
<evidence type="ECO:0000313" key="4">
    <source>
        <dbReference type="EMBL" id="HIU39677.1"/>
    </source>
</evidence>
<dbReference type="GO" id="GO:0005737">
    <property type="term" value="C:cytoplasm"/>
    <property type="evidence" value="ECO:0007669"/>
    <property type="project" value="TreeGrafter"/>
</dbReference>
<evidence type="ECO:0000256" key="2">
    <source>
        <dbReference type="ARBA" id="ARBA00022801"/>
    </source>
</evidence>
<dbReference type="EMBL" id="DVMT01000002">
    <property type="protein sequence ID" value="HIU39677.1"/>
    <property type="molecule type" value="Genomic_DNA"/>
</dbReference>
<dbReference type="PANTHER" id="PTHR11845">
    <property type="entry name" value="5'-DEOXYNUCLEOTIDASE HDDC2"/>
    <property type="match status" value="1"/>
</dbReference>
<evidence type="ECO:0000256" key="1">
    <source>
        <dbReference type="ARBA" id="ARBA00022723"/>
    </source>
</evidence>
<dbReference type="GO" id="GO:0046872">
    <property type="term" value="F:metal ion binding"/>
    <property type="evidence" value="ECO:0007669"/>
    <property type="project" value="UniProtKB-KW"/>
</dbReference>
<dbReference type="SUPFAM" id="SSF109604">
    <property type="entry name" value="HD-domain/PDEase-like"/>
    <property type="match status" value="1"/>
</dbReference>
<reference evidence="4" key="1">
    <citation type="submission" date="2020-10" db="EMBL/GenBank/DDBJ databases">
        <authorList>
            <person name="Gilroy R."/>
        </authorList>
    </citation>
    <scope>NUCLEOTIDE SEQUENCE</scope>
    <source>
        <strain evidence="4">CHK193-30670</strain>
    </source>
</reference>
<evidence type="ECO:0000313" key="5">
    <source>
        <dbReference type="Proteomes" id="UP000824074"/>
    </source>
</evidence>
<dbReference type="Proteomes" id="UP000824074">
    <property type="component" value="Unassembled WGS sequence"/>
</dbReference>
<dbReference type="Gene3D" id="1.10.3210.10">
    <property type="entry name" value="Hypothetical protein af1432"/>
    <property type="match status" value="1"/>
</dbReference>
<keyword evidence="2" id="KW-0378">Hydrolase</keyword>
<organism evidence="4 5">
    <name type="scientific">Candidatus Aphodocola excrementigallinarum</name>
    <dbReference type="NCBI Taxonomy" id="2840670"/>
    <lineage>
        <taxon>Bacteria</taxon>
        <taxon>Bacillati</taxon>
        <taxon>Bacillota</taxon>
        <taxon>Bacilli</taxon>
        <taxon>Candidatus Aphodocola</taxon>
    </lineage>
</organism>
<proteinExistence type="predicted"/>
<dbReference type="AlphaFoldDB" id="A0A9D1ILV2"/>
<dbReference type="InterPro" id="IPR006674">
    <property type="entry name" value="HD_domain"/>
</dbReference>
<reference evidence="4" key="2">
    <citation type="journal article" date="2021" name="PeerJ">
        <title>Extensive microbial diversity within the chicken gut microbiome revealed by metagenomics and culture.</title>
        <authorList>
            <person name="Gilroy R."/>
            <person name="Ravi A."/>
            <person name="Getino M."/>
            <person name="Pursley I."/>
            <person name="Horton D.L."/>
            <person name="Alikhan N.F."/>
            <person name="Baker D."/>
            <person name="Gharbi K."/>
            <person name="Hall N."/>
            <person name="Watson M."/>
            <person name="Adriaenssens E.M."/>
            <person name="Foster-Nyarko E."/>
            <person name="Jarju S."/>
            <person name="Secka A."/>
            <person name="Antonio M."/>
            <person name="Oren A."/>
            <person name="Chaudhuri R.R."/>
            <person name="La Ragione R."/>
            <person name="Hildebrand F."/>
            <person name="Pallen M.J."/>
        </authorList>
    </citation>
    <scope>NUCLEOTIDE SEQUENCE</scope>
    <source>
        <strain evidence="4">CHK193-30670</strain>
    </source>
</reference>
<dbReference type="Pfam" id="PF13023">
    <property type="entry name" value="HD_3"/>
    <property type="match status" value="1"/>
</dbReference>
<name>A0A9D1ILV2_9FIRM</name>
<dbReference type="PANTHER" id="PTHR11845:SF13">
    <property type="entry name" value="5'-DEOXYNUCLEOTIDASE HDDC2"/>
    <property type="match status" value="1"/>
</dbReference>
<gene>
    <name evidence="4" type="ORF">IAB68_00035</name>
</gene>
<sequence length="216" mass="25205">MNKNKNVIAFYMQAAKLKNKIRTGWIEVDIKKERKESVAEHIFGCLILAIALNSEYKLDLDMYKVLKMLTLHELEEILMGDLTIRANITPEEKIKKGKKCVHKVVKGLMDAKEIEALLDEFNARITKEALFCYHIDKIECDLQAKTYDLEGAFSYEKAKEDLEFFGDRKKEIENKSKCASDIWIEYDKPKYKDDNVFESLINEIQKIKEIKNGKDI</sequence>
<dbReference type="GO" id="GO:0002953">
    <property type="term" value="F:5'-deoxynucleotidase activity"/>
    <property type="evidence" value="ECO:0007669"/>
    <property type="project" value="InterPro"/>
</dbReference>
<feature type="domain" description="HD" evidence="3">
    <location>
        <begin position="15"/>
        <end position="174"/>
    </location>
</feature>
<accession>A0A9D1ILV2</accession>
<protein>
    <submittedName>
        <fullName evidence="4">HD domain-containing protein</fullName>
    </submittedName>
</protein>
<dbReference type="InterPro" id="IPR039356">
    <property type="entry name" value="YfbR/HDDC2"/>
</dbReference>
<evidence type="ECO:0000259" key="3">
    <source>
        <dbReference type="Pfam" id="PF13023"/>
    </source>
</evidence>
<comment type="caution">
    <text evidence="4">The sequence shown here is derived from an EMBL/GenBank/DDBJ whole genome shotgun (WGS) entry which is preliminary data.</text>
</comment>